<dbReference type="SUPFAM" id="SSF52540">
    <property type="entry name" value="P-loop containing nucleoside triphosphate hydrolases"/>
    <property type="match status" value="1"/>
</dbReference>
<evidence type="ECO:0000313" key="26">
    <source>
        <dbReference type="RefSeq" id="XP_022099396.1"/>
    </source>
</evidence>
<keyword evidence="6" id="KW-0547">Nucleotide-binding</keyword>
<evidence type="ECO:0000256" key="19">
    <source>
        <dbReference type="ARBA" id="ARBA00075187"/>
    </source>
</evidence>
<dbReference type="InterPro" id="IPR017871">
    <property type="entry name" value="ABC_transporter-like_CS"/>
</dbReference>
<dbReference type="CDD" id="cd18573">
    <property type="entry name" value="ABC_6TM_ABCB10_like"/>
    <property type="match status" value="1"/>
</dbReference>
<dbReference type="OrthoDB" id="6500128at2759"/>
<dbReference type="Gene3D" id="1.20.1560.10">
    <property type="entry name" value="ABC transporter type 1, transmembrane domain"/>
    <property type="match status" value="1"/>
</dbReference>
<dbReference type="GO" id="GO:0090374">
    <property type="term" value="P:oligopeptide export from mitochondrion"/>
    <property type="evidence" value="ECO:0007669"/>
    <property type="project" value="TreeGrafter"/>
</dbReference>
<evidence type="ECO:0000256" key="11">
    <source>
        <dbReference type="ARBA" id="ARBA00022967"/>
    </source>
</evidence>
<dbReference type="FunFam" id="3.40.50.300:FF:000403">
    <property type="entry name" value="ATP-binding cassette sub-family B member 8, mitochondrial"/>
    <property type="match status" value="1"/>
</dbReference>
<feature type="transmembrane region" description="Helical" evidence="21">
    <location>
        <begin position="353"/>
        <end position="374"/>
    </location>
</feature>
<keyword evidence="15 21" id="KW-0472">Membrane</keyword>
<dbReference type="InterPro" id="IPR036640">
    <property type="entry name" value="ABC1_TM_sf"/>
</dbReference>
<dbReference type="GeneID" id="110983961"/>
<evidence type="ECO:0000313" key="24">
    <source>
        <dbReference type="Proteomes" id="UP000694845"/>
    </source>
</evidence>
<dbReference type="KEGG" id="aplc:110983961"/>
<evidence type="ECO:0000256" key="20">
    <source>
        <dbReference type="ARBA" id="ARBA00083334"/>
    </source>
</evidence>
<evidence type="ECO:0000256" key="6">
    <source>
        <dbReference type="ARBA" id="ARBA00022741"/>
    </source>
</evidence>
<dbReference type="Pfam" id="PF00005">
    <property type="entry name" value="ABC_tran"/>
    <property type="match status" value="1"/>
</dbReference>
<dbReference type="Gene3D" id="3.40.50.300">
    <property type="entry name" value="P-loop containing nucleotide triphosphate hydrolases"/>
    <property type="match status" value="1"/>
</dbReference>
<evidence type="ECO:0000256" key="3">
    <source>
        <dbReference type="ARBA" id="ARBA00022448"/>
    </source>
</evidence>
<comment type="subcellular location">
    <subcellularLocation>
        <location evidence="1">Mitochondrion inner membrane</location>
        <topology evidence="1">Multi-pass membrane protein</topology>
    </subcellularLocation>
</comment>
<protein>
    <recommendedName>
        <fullName evidence="18">ATP-binding cassette sub-family B member 10, mitochondrial</fullName>
    </recommendedName>
    <alternativeName>
        <fullName evidence="19">ABC-mitochondrial erythroid protein</fullName>
    </alternativeName>
    <alternativeName>
        <fullName evidence="20">ATP-binding cassette transporter 10</fullName>
    </alternativeName>
</protein>
<dbReference type="PROSITE" id="PS00211">
    <property type="entry name" value="ABC_TRANSPORTER_1"/>
    <property type="match status" value="1"/>
</dbReference>
<evidence type="ECO:0000256" key="13">
    <source>
        <dbReference type="ARBA" id="ARBA00022990"/>
    </source>
</evidence>
<dbReference type="PIRSF" id="PIRSF002773">
    <property type="entry name" value="ABC_prm/ATPase_B"/>
    <property type="match status" value="1"/>
</dbReference>
<keyword evidence="9" id="KW-0460">Magnesium</keyword>
<evidence type="ECO:0000256" key="21">
    <source>
        <dbReference type="SAM" id="Phobius"/>
    </source>
</evidence>
<evidence type="ECO:0000256" key="7">
    <source>
        <dbReference type="ARBA" id="ARBA00022792"/>
    </source>
</evidence>
<keyword evidence="8" id="KW-0067">ATP-binding</keyword>
<dbReference type="PROSITE" id="PS50893">
    <property type="entry name" value="ABC_TRANSPORTER_2"/>
    <property type="match status" value="1"/>
</dbReference>
<keyword evidence="7" id="KW-0999">Mitochondrion inner membrane</keyword>
<comment type="similarity">
    <text evidence="2">Belongs to the ABC transporter superfamily. ABCB family. Mitochondrial peptide exporter (TC 3.A.1.212) subfamily.</text>
</comment>
<dbReference type="RefSeq" id="XP_022099395.1">
    <property type="nucleotide sequence ID" value="XM_022243703.1"/>
</dbReference>
<dbReference type="SMART" id="SM00382">
    <property type="entry name" value="AAA"/>
    <property type="match status" value="1"/>
</dbReference>
<feature type="transmembrane region" description="Helical" evidence="21">
    <location>
        <begin position="394"/>
        <end position="412"/>
    </location>
</feature>
<dbReference type="OMA" id="MYTGHTL"/>
<keyword evidence="13" id="KW-0007">Acetylation</keyword>
<evidence type="ECO:0000256" key="4">
    <source>
        <dbReference type="ARBA" id="ARBA00022692"/>
    </source>
</evidence>
<feature type="domain" description="ABC transporter" evidence="22">
    <location>
        <begin position="452"/>
        <end position="691"/>
    </location>
</feature>
<keyword evidence="11" id="KW-1278">Translocase</keyword>
<evidence type="ECO:0000256" key="14">
    <source>
        <dbReference type="ARBA" id="ARBA00023128"/>
    </source>
</evidence>
<dbReference type="GO" id="GO:0046872">
    <property type="term" value="F:metal ion binding"/>
    <property type="evidence" value="ECO:0007669"/>
    <property type="project" value="UniProtKB-KW"/>
</dbReference>
<proteinExistence type="inferred from homology"/>
<evidence type="ECO:0000256" key="8">
    <source>
        <dbReference type="ARBA" id="ARBA00022840"/>
    </source>
</evidence>
<dbReference type="CTD" id="23456"/>
<accession>A0A8B7Z3N8</accession>
<dbReference type="InterPro" id="IPR027417">
    <property type="entry name" value="P-loop_NTPase"/>
</dbReference>
<feature type="transmembrane region" description="Helical" evidence="21">
    <location>
        <begin position="126"/>
        <end position="151"/>
    </location>
</feature>
<dbReference type="InterPro" id="IPR003593">
    <property type="entry name" value="AAA+_ATPase"/>
</dbReference>
<keyword evidence="12 21" id="KW-1133">Transmembrane helix</keyword>
<comment type="function">
    <text evidence="17">ATP-dependent transporter located in the mitochondrial inner membrane that catalyzes the export of biliverdin from the mitochondrial matrix, and plays a crucial role in hemoglobin synthesis and antioxidative stress. Participates in the early step of the heme biosynthetic process during insertion of iron into protoporphyrin IX (PPIX). Involved in the stabilization of the iron transporter mitoferrin-1/SLC25A37. In addition may be involved in mitochondrial unfolded protein response (UPRmt) signaling pathway, although ABCB10 probably does not participate in peptide export from mitochondria.</text>
</comment>
<keyword evidence="4 21" id="KW-0812">Transmembrane</keyword>
<keyword evidence="14" id="KW-0496">Mitochondrion</keyword>
<dbReference type="InterPro" id="IPR011527">
    <property type="entry name" value="ABC1_TM_dom"/>
</dbReference>
<evidence type="ECO:0000256" key="17">
    <source>
        <dbReference type="ARBA" id="ARBA00055589"/>
    </source>
</evidence>
<gene>
    <name evidence="25 26" type="primary">LOC110983961</name>
</gene>
<evidence type="ECO:0000259" key="22">
    <source>
        <dbReference type="PROSITE" id="PS50893"/>
    </source>
</evidence>
<keyword evidence="24" id="KW-1185">Reference proteome</keyword>
<dbReference type="PANTHER" id="PTHR43394">
    <property type="entry name" value="ATP-DEPENDENT PERMEASE MDL1, MITOCHONDRIAL"/>
    <property type="match status" value="1"/>
</dbReference>
<evidence type="ECO:0000256" key="10">
    <source>
        <dbReference type="ARBA" id="ARBA00022946"/>
    </source>
</evidence>
<dbReference type="InterPro" id="IPR003439">
    <property type="entry name" value="ABC_transporter-like_ATP-bd"/>
</dbReference>
<dbReference type="RefSeq" id="XP_022099396.1">
    <property type="nucleotide sequence ID" value="XM_022243704.1"/>
</dbReference>
<evidence type="ECO:0000256" key="2">
    <source>
        <dbReference type="ARBA" id="ARBA00005580"/>
    </source>
</evidence>
<organism evidence="24 25">
    <name type="scientific">Acanthaster planci</name>
    <name type="common">Crown-of-thorns starfish</name>
    <dbReference type="NCBI Taxonomy" id="133434"/>
    <lineage>
        <taxon>Eukaryota</taxon>
        <taxon>Metazoa</taxon>
        <taxon>Echinodermata</taxon>
        <taxon>Eleutherozoa</taxon>
        <taxon>Asterozoa</taxon>
        <taxon>Asteroidea</taxon>
        <taxon>Valvatacea</taxon>
        <taxon>Valvatida</taxon>
        <taxon>Acanthasteridae</taxon>
        <taxon>Acanthaster</taxon>
    </lineage>
</organism>
<feature type="transmembrane region" description="Helical" evidence="21">
    <location>
        <begin position="171"/>
        <end position="195"/>
    </location>
</feature>
<feature type="transmembrane region" description="Helical" evidence="21">
    <location>
        <begin position="274"/>
        <end position="295"/>
    </location>
</feature>
<keyword evidence="5" id="KW-0479">Metal-binding</keyword>
<evidence type="ECO:0000313" key="25">
    <source>
        <dbReference type="RefSeq" id="XP_022099395.1"/>
    </source>
</evidence>
<dbReference type="InterPro" id="IPR039421">
    <property type="entry name" value="Type_1_exporter"/>
</dbReference>
<dbReference type="GO" id="GO:0005743">
    <property type="term" value="C:mitochondrial inner membrane"/>
    <property type="evidence" value="ECO:0007669"/>
    <property type="project" value="UniProtKB-SubCell"/>
</dbReference>
<dbReference type="FunFam" id="1.20.1560.10:FF:000048">
    <property type="entry name" value="ATP-binding cassette sub-family B member 10, mitochondrial"/>
    <property type="match status" value="1"/>
</dbReference>
<evidence type="ECO:0000256" key="16">
    <source>
        <dbReference type="ARBA" id="ARBA00052250"/>
    </source>
</evidence>
<name>A0A8B7Z3N8_ACAPL</name>
<evidence type="ECO:0000256" key="18">
    <source>
        <dbReference type="ARBA" id="ARBA00072683"/>
    </source>
</evidence>
<feature type="domain" description="ABC transmembrane type-1" evidence="23">
    <location>
        <begin position="128"/>
        <end position="417"/>
    </location>
</feature>
<dbReference type="SUPFAM" id="SSF90123">
    <property type="entry name" value="ABC transporter transmembrane region"/>
    <property type="match status" value="1"/>
</dbReference>
<evidence type="ECO:0000256" key="15">
    <source>
        <dbReference type="ARBA" id="ARBA00023136"/>
    </source>
</evidence>
<evidence type="ECO:0000259" key="23">
    <source>
        <dbReference type="PROSITE" id="PS50929"/>
    </source>
</evidence>
<sequence>MYASSLLLCARGKRCIVRLLQNGMFVQSVPRWQAVSVRGIQSVKLSKSSSLSRMLSQHFTRRPSRITKQLPVTICAGSWRTYSSSEDKSGLDSSLTTQELTTKAMVPKLSEMSRLMSLAKPEATRLSVAIVLLAFSSGVTMSVPFALGKVIDVIYSGSYSGVGSGDMMTNLTYLCGILSTVFLLGAGANFGRVYLMYTSGERVIKRLRESIFNSVVKQEIAFFDKTRTGELVNRLSTDTTVIGNAVTTNISDGLRALAQAIGGVGMMFYTSVKLATIVISIVPPVAVIAVIYGRFLRKISKQVQDSLAKSTEVAEEKISSIRTVRAFAQENREKRAYSDAVQHVLDLATKESFLWGAFYAVMGLSSNLIILAVLYNGGTMMSDAQITVGSLSSFLLYAAYVGISVGGISSFYSELMKGLGASTRLWEILDRKPAIPLSDGLVPSSSALQGHIDFKNIYFAYPLRTDQPIFKDLSLSVPAGSVTAVVGSSGSGKSTLGSLLLRYYDADQGQILLDSTDISTLSPEWLRCQIGTVSQEPILFSTTIGENIAYGANDPESVTSEELVAAARTANALGFIQAFPDKFDTVVGERGLMLSGGQKQRIALARAILKNPKILILDEATSALDAESEYLVQEALQRLMVGRTVITIAHRLSTIKRADKIAVLDKGSVVELGSYEELMRVEDGVFRKLVERQTVMN</sequence>
<evidence type="ECO:0000256" key="5">
    <source>
        <dbReference type="ARBA" id="ARBA00022723"/>
    </source>
</evidence>
<dbReference type="Pfam" id="PF00664">
    <property type="entry name" value="ABC_membrane"/>
    <property type="match status" value="1"/>
</dbReference>
<dbReference type="PROSITE" id="PS50929">
    <property type="entry name" value="ABC_TM1F"/>
    <property type="match status" value="1"/>
</dbReference>
<dbReference type="CDD" id="cd03249">
    <property type="entry name" value="ABC_MTABC3_MDL1_MDL2"/>
    <property type="match status" value="1"/>
</dbReference>
<evidence type="ECO:0000256" key="12">
    <source>
        <dbReference type="ARBA" id="ARBA00022989"/>
    </source>
</evidence>
<comment type="catalytic activity">
    <reaction evidence="16">
        <text>biliverdin IXalpha(in) + ATP + H2O = biliverdin IXalpha(out) + ADP + phosphate + H(+)</text>
        <dbReference type="Rhea" id="RHEA:82359"/>
        <dbReference type="ChEBI" id="CHEBI:15377"/>
        <dbReference type="ChEBI" id="CHEBI:15378"/>
        <dbReference type="ChEBI" id="CHEBI:30616"/>
        <dbReference type="ChEBI" id="CHEBI:43474"/>
        <dbReference type="ChEBI" id="CHEBI:57991"/>
        <dbReference type="ChEBI" id="CHEBI:456216"/>
    </reaction>
    <physiologicalReaction direction="left-to-right" evidence="16">
        <dbReference type="Rhea" id="RHEA:82360"/>
    </physiologicalReaction>
</comment>
<dbReference type="GO" id="GO:0016887">
    <property type="term" value="F:ATP hydrolysis activity"/>
    <property type="evidence" value="ECO:0007669"/>
    <property type="project" value="InterPro"/>
</dbReference>
<keyword evidence="10" id="KW-0809">Transit peptide</keyword>
<keyword evidence="3" id="KW-0813">Transport</keyword>
<dbReference type="GO" id="GO:0042802">
    <property type="term" value="F:identical protein binding"/>
    <property type="evidence" value="ECO:0007669"/>
    <property type="project" value="UniProtKB-ARBA"/>
</dbReference>
<dbReference type="Proteomes" id="UP000694845">
    <property type="component" value="Unplaced"/>
</dbReference>
<evidence type="ECO:0000256" key="1">
    <source>
        <dbReference type="ARBA" id="ARBA00004448"/>
    </source>
</evidence>
<reference evidence="25 26" key="1">
    <citation type="submission" date="2025-04" db="UniProtKB">
        <authorList>
            <consortium name="RefSeq"/>
        </authorList>
    </citation>
    <scope>IDENTIFICATION</scope>
</reference>
<dbReference type="PANTHER" id="PTHR43394:SF1">
    <property type="entry name" value="ATP-BINDING CASSETTE SUB-FAMILY B MEMBER 10, MITOCHONDRIAL"/>
    <property type="match status" value="1"/>
</dbReference>
<dbReference type="GO" id="GO:0005524">
    <property type="term" value="F:ATP binding"/>
    <property type="evidence" value="ECO:0007669"/>
    <property type="project" value="UniProtKB-KW"/>
</dbReference>
<dbReference type="AlphaFoldDB" id="A0A8B7Z3N8"/>
<dbReference type="GO" id="GO:0015421">
    <property type="term" value="F:ABC-type oligopeptide transporter activity"/>
    <property type="evidence" value="ECO:0007669"/>
    <property type="project" value="TreeGrafter"/>
</dbReference>
<evidence type="ECO:0000256" key="9">
    <source>
        <dbReference type="ARBA" id="ARBA00022842"/>
    </source>
</evidence>